<protein>
    <submittedName>
        <fullName evidence="1">Uncharacterized protein</fullName>
    </submittedName>
</protein>
<dbReference type="Proteomes" id="UP001190700">
    <property type="component" value="Unassembled WGS sequence"/>
</dbReference>
<reference evidence="1 2" key="1">
    <citation type="journal article" date="2015" name="Genome Biol. Evol.">
        <title>Comparative Genomics of a Bacterivorous Green Alga Reveals Evolutionary Causalities and Consequences of Phago-Mixotrophic Mode of Nutrition.</title>
        <authorList>
            <person name="Burns J.A."/>
            <person name="Paasch A."/>
            <person name="Narechania A."/>
            <person name="Kim E."/>
        </authorList>
    </citation>
    <scope>NUCLEOTIDE SEQUENCE [LARGE SCALE GENOMIC DNA]</scope>
    <source>
        <strain evidence="1 2">PLY_AMNH</strain>
    </source>
</reference>
<organism evidence="1 2">
    <name type="scientific">Cymbomonas tetramitiformis</name>
    <dbReference type="NCBI Taxonomy" id="36881"/>
    <lineage>
        <taxon>Eukaryota</taxon>
        <taxon>Viridiplantae</taxon>
        <taxon>Chlorophyta</taxon>
        <taxon>Pyramimonadophyceae</taxon>
        <taxon>Pyramimonadales</taxon>
        <taxon>Pyramimonadaceae</taxon>
        <taxon>Cymbomonas</taxon>
    </lineage>
</organism>
<proteinExistence type="predicted"/>
<dbReference type="PANTHER" id="PTHR36029:SF1">
    <property type="entry name" value="PROTEIN TPLATE"/>
    <property type="match status" value="1"/>
</dbReference>
<dbReference type="PANTHER" id="PTHR36029">
    <property type="entry name" value="TSET COMPLEX MEMBER TSTA"/>
    <property type="match status" value="1"/>
</dbReference>
<evidence type="ECO:0000313" key="2">
    <source>
        <dbReference type="Proteomes" id="UP001190700"/>
    </source>
</evidence>
<name>A0AAE0FSF0_9CHLO</name>
<comment type="caution">
    <text evidence="1">The sequence shown here is derived from an EMBL/GenBank/DDBJ whole genome shotgun (WGS) entry which is preliminary data.</text>
</comment>
<accession>A0AAE0FSF0</accession>
<sequence length="157" mass="16762">MDEEFLREQLASSDRQHDALILVIQELSGGQSIGGLMYDICENVILGSNSASIKSLAYDIVRMCSLEDSEWESVTSAITQDLSGPDDLCFVSVSMIPVLPEHCIQEQHFTCAGLFDRLVAPGRLARRADTGTLLAAGPSASCPTAAVIGPVFGTESL</sequence>
<keyword evidence="2" id="KW-1185">Reference proteome</keyword>
<dbReference type="EMBL" id="LGRX02014114">
    <property type="protein sequence ID" value="KAK3265139.1"/>
    <property type="molecule type" value="Genomic_DNA"/>
</dbReference>
<gene>
    <name evidence="1" type="ORF">CYMTET_26159</name>
</gene>
<evidence type="ECO:0000313" key="1">
    <source>
        <dbReference type="EMBL" id="KAK3265139.1"/>
    </source>
</evidence>
<dbReference type="GO" id="GO:0006897">
    <property type="term" value="P:endocytosis"/>
    <property type="evidence" value="ECO:0007669"/>
    <property type="project" value="InterPro"/>
</dbReference>
<dbReference type="InterPro" id="IPR037501">
    <property type="entry name" value="TPLATE"/>
</dbReference>
<dbReference type="AlphaFoldDB" id="A0AAE0FSF0"/>